<reference evidence="1" key="1">
    <citation type="submission" date="2021-11" db="EMBL/GenBank/DDBJ databases">
        <title>Streptomyces corallinus and Kineosporia corallina sp. nov., two new coral-derived marine actinobacteria.</title>
        <authorList>
            <person name="Buangrab K."/>
            <person name="Sutthacheep M."/>
            <person name="Yeemin T."/>
            <person name="Harunari E."/>
            <person name="Igarashi Y."/>
            <person name="Sripreechasak P."/>
            <person name="Kanchanasin P."/>
            <person name="Tanasupawat S."/>
            <person name="Phongsopitanun W."/>
        </authorList>
    </citation>
    <scope>NUCLEOTIDE SEQUENCE</scope>
    <source>
        <strain evidence="1">JCM 31032</strain>
    </source>
</reference>
<dbReference type="Proteomes" id="UP001138997">
    <property type="component" value="Unassembled WGS sequence"/>
</dbReference>
<evidence type="ECO:0000313" key="2">
    <source>
        <dbReference type="Proteomes" id="UP001138997"/>
    </source>
</evidence>
<sequence length="263" mass="29505">MQIIESTDFGVRSAVYRVRRRFAPLQFDLYPMLHVGRPEYYAEVQRRLREVDVVIAEGIHDGTQGDASDEPEAPGLRDLLTDADARGQVLVSMLTAGYQAIPADQQHGLVVQPDDLDGGRAEVIRPDVSAGQIGERFQTISPVRRVAALAAIGSVAVAQRLIGPRMTRYQLRHATLDDQPSVAEILAPDYLEHLTRVLIDERDEPLLEVIDELIETRGKEDITVAITYGARHMRAVINHLYAQKFRVVDSEWLTVTSWTEDEQ</sequence>
<name>A0A9X1NIQ2_9ACTN</name>
<evidence type="ECO:0000313" key="1">
    <source>
        <dbReference type="EMBL" id="MCD5314805.1"/>
    </source>
</evidence>
<organism evidence="1 2">
    <name type="scientific">Kineosporia babensis</name>
    <dbReference type="NCBI Taxonomy" id="499548"/>
    <lineage>
        <taxon>Bacteria</taxon>
        <taxon>Bacillati</taxon>
        <taxon>Actinomycetota</taxon>
        <taxon>Actinomycetes</taxon>
        <taxon>Kineosporiales</taxon>
        <taxon>Kineosporiaceae</taxon>
        <taxon>Kineosporia</taxon>
    </lineage>
</organism>
<keyword evidence="2" id="KW-1185">Reference proteome</keyword>
<proteinExistence type="predicted"/>
<dbReference type="EMBL" id="JAJOMB010000018">
    <property type="protein sequence ID" value="MCD5314805.1"/>
    <property type="molecule type" value="Genomic_DNA"/>
</dbReference>
<comment type="caution">
    <text evidence="1">The sequence shown here is derived from an EMBL/GenBank/DDBJ whole genome shotgun (WGS) entry which is preliminary data.</text>
</comment>
<dbReference type="AlphaFoldDB" id="A0A9X1NIQ2"/>
<protein>
    <submittedName>
        <fullName evidence="1">Uncharacterized protein</fullName>
    </submittedName>
</protein>
<accession>A0A9X1NIQ2</accession>
<dbReference type="RefSeq" id="WP_231447609.1">
    <property type="nucleotide sequence ID" value="NZ_JAJOMB010000018.1"/>
</dbReference>
<gene>
    <name evidence="1" type="ORF">LR394_28280</name>
</gene>